<reference evidence="2" key="1">
    <citation type="submission" date="2016-08" db="EMBL/GenBank/DDBJ databases">
        <authorList>
            <person name="Varghese N."/>
            <person name="Submissions Spin"/>
        </authorList>
    </citation>
    <scope>NUCLEOTIDE SEQUENCE [LARGE SCALE GENOMIC DNA]</scope>
    <source>
        <strain evidence="2">SGD-1123</strain>
    </source>
</reference>
<gene>
    <name evidence="1" type="ORF">GA0061094_1629</name>
</gene>
<dbReference type="EMBL" id="FMAU01000002">
    <property type="protein sequence ID" value="SCB98215.1"/>
    <property type="molecule type" value="Genomic_DNA"/>
</dbReference>
<accession>A0A0V8HHK0</accession>
<organism evidence="1 2">
    <name type="scientific">[Bacillus] enclensis</name>
    <dbReference type="NCBI Taxonomy" id="1402860"/>
    <lineage>
        <taxon>Bacteria</taxon>
        <taxon>Bacillati</taxon>
        <taxon>Bacillota</taxon>
        <taxon>Bacilli</taxon>
        <taxon>Bacillales</taxon>
        <taxon>Bacillaceae</taxon>
        <taxon>Rossellomorea</taxon>
    </lineage>
</organism>
<proteinExistence type="predicted"/>
<evidence type="ECO:0000313" key="2">
    <source>
        <dbReference type="Proteomes" id="UP000181997"/>
    </source>
</evidence>
<dbReference type="AlphaFoldDB" id="A0A0V8HHK0"/>
<protein>
    <submittedName>
        <fullName evidence="1">Uncharacterized protein</fullName>
    </submittedName>
</protein>
<name>A0A0V8HHK0_9BACI</name>
<dbReference type="RefSeq" id="WP_058298115.1">
    <property type="nucleotide sequence ID" value="NZ_FMAU01000002.1"/>
</dbReference>
<sequence length="67" mass="7666">MIWALLVTGGVIGLLVRLTRKTFKSGYGLSQDLFDQPQYIKTCAHCHKKLRKEYKKTLCPHCGKLTE</sequence>
<keyword evidence="2" id="KW-1185">Reference proteome</keyword>
<dbReference type="Proteomes" id="UP000181997">
    <property type="component" value="Unassembled WGS sequence"/>
</dbReference>
<dbReference type="OrthoDB" id="2884420at2"/>
<evidence type="ECO:0000313" key="1">
    <source>
        <dbReference type="EMBL" id="SCB98215.1"/>
    </source>
</evidence>